<dbReference type="VEuPathDB" id="MicrosporidiaDB:A0H76_1208"/>
<organism evidence="1 2">
    <name type="scientific">Hepatospora eriocheir</name>
    <dbReference type="NCBI Taxonomy" id="1081669"/>
    <lineage>
        <taxon>Eukaryota</taxon>
        <taxon>Fungi</taxon>
        <taxon>Fungi incertae sedis</taxon>
        <taxon>Microsporidia</taxon>
        <taxon>Hepatosporidae</taxon>
        <taxon>Hepatospora</taxon>
    </lineage>
</organism>
<comment type="caution">
    <text evidence="1">The sequence shown here is derived from an EMBL/GenBank/DDBJ whole genome shotgun (WGS) entry which is preliminary data.</text>
</comment>
<dbReference type="Proteomes" id="UP000192501">
    <property type="component" value="Unassembled WGS sequence"/>
</dbReference>
<evidence type="ECO:0000313" key="1">
    <source>
        <dbReference type="EMBL" id="ORD99219.1"/>
    </source>
</evidence>
<proteinExistence type="predicted"/>
<protein>
    <submittedName>
        <fullName evidence="1">Uncharacterized protein</fullName>
    </submittedName>
</protein>
<sequence length="63" mass="7228">MLLQSSLILVSKKSFFKLSLVDSLHESEINFTDSPRIEESKHSKNFHLTLPSPLLEACFFFSL</sequence>
<accession>A0A1X0QHH7</accession>
<dbReference type="AlphaFoldDB" id="A0A1X0QHH7"/>
<gene>
    <name evidence="1" type="ORF">A0H76_1208</name>
</gene>
<name>A0A1X0QHH7_9MICR</name>
<dbReference type="EMBL" id="LTAI01000261">
    <property type="protein sequence ID" value="ORD99219.1"/>
    <property type="molecule type" value="Genomic_DNA"/>
</dbReference>
<evidence type="ECO:0000313" key="2">
    <source>
        <dbReference type="Proteomes" id="UP000192501"/>
    </source>
</evidence>
<reference evidence="1 2" key="1">
    <citation type="journal article" date="2017" name="Environ. Microbiol.">
        <title>Decay of the glycolytic pathway and adaptation to intranuclear parasitism within Enterocytozoonidae microsporidia.</title>
        <authorList>
            <person name="Wiredu Boakye D."/>
            <person name="Jaroenlak P."/>
            <person name="Prachumwat A."/>
            <person name="Williams T.A."/>
            <person name="Bateman K.S."/>
            <person name="Itsathitphaisarn O."/>
            <person name="Sritunyalucksana K."/>
            <person name="Paszkiewicz K.H."/>
            <person name="Moore K.A."/>
            <person name="Stentiford G.D."/>
            <person name="Williams B.A."/>
        </authorList>
    </citation>
    <scope>NUCLEOTIDE SEQUENCE [LARGE SCALE GENOMIC DNA]</scope>
    <source>
        <strain evidence="2">canceri</strain>
    </source>
</reference>
<dbReference type="VEuPathDB" id="MicrosporidiaDB:HERIO_538"/>